<sequence>MRTAAADTMDLMSDSMPSMARSDGKRCNFYTTEERKHIISLICKRNGLLSYLEQLSETHDIKLISMPQLFDLDYHGAAPRLLNEIEFLEERIAVQCNALLEEYAESDWEDLETKDVDMDMDDQTVSGESLPETFEDGRWMFDEDYESVTVFDNRRSKRKRLMNDDSDEDWRIGVENLSRIEMARQRVEALRP</sequence>
<dbReference type="EMBL" id="LFJN01000020">
    <property type="protein sequence ID" value="KPI38118.1"/>
    <property type="molecule type" value="Genomic_DNA"/>
</dbReference>
<dbReference type="Proteomes" id="UP000038010">
    <property type="component" value="Unassembled WGS sequence"/>
</dbReference>
<keyword evidence="2" id="KW-1185">Reference proteome</keyword>
<evidence type="ECO:0000313" key="1">
    <source>
        <dbReference type="EMBL" id="KPI38118.1"/>
    </source>
</evidence>
<gene>
    <name evidence="1" type="ORF">AB675_1053</name>
</gene>
<dbReference type="AlphaFoldDB" id="A0A0N0NKK1"/>
<comment type="caution">
    <text evidence="1">The sequence shown here is derived from an EMBL/GenBank/DDBJ whole genome shotgun (WGS) entry which is preliminary data.</text>
</comment>
<accession>A0A0N0NKK1</accession>
<dbReference type="VEuPathDB" id="FungiDB:AB675_1053"/>
<reference evidence="1 2" key="1">
    <citation type="submission" date="2015-06" db="EMBL/GenBank/DDBJ databases">
        <title>Draft genome of the ant-associated black yeast Phialophora attae CBS 131958.</title>
        <authorList>
            <person name="Moreno L.F."/>
            <person name="Stielow B.J."/>
            <person name="de Hoog S."/>
            <person name="Vicente V.A."/>
            <person name="Weiss V.A."/>
            <person name="de Vries M."/>
            <person name="Cruz L.M."/>
            <person name="Souza E.M."/>
        </authorList>
    </citation>
    <scope>NUCLEOTIDE SEQUENCE [LARGE SCALE GENOMIC DNA]</scope>
    <source>
        <strain evidence="1 2">CBS 131958</strain>
    </source>
</reference>
<name>A0A0N0NKK1_9EURO</name>
<organism evidence="1 2">
    <name type="scientific">Cyphellophora attinorum</name>
    <dbReference type="NCBI Taxonomy" id="1664694"/>
    <lineage>
        <taxon>Eukaryota</taxon>
        <taxon>Fungi</taxon>
        <taxon>Dikarya</taxon>
        <taxon>Ascomycota</taxon>
        <taxon>Pezizomycotina</taxon>
        <taxon>Eurotiomycetes</taxon>
        <taxon>Chaetothyriomycetidae</taxon>
        <taxon>Chaetothyriales</taxon>
        <taxon>Cyphellophoraceae</taxon>
        <taxon>Cyphellophora</taxon>
    </lineage>
</organism>
<proteinExistence type="predicted"/>
<dbReference type="RefSeq" id="XP_017998081.1">
    <property type="nucleotide sequence ID" value="XM_018139318.1"/>
</dbReference>
<dbReference type="GeneID" id="28731189"/>
<evidence type="ECO:0000313" key="2">
    <source>
        <dbReference type="Proteomes" id="UP000038010"/>
    </source>
</evidence>
<protein>
    <submittedName>
        <fullName evidence="1">Uncharacterized protein</fullName>
    </submittedName>
</protein>